<dbReference type="Proteomes" id="UP000509510">
    <property type="component" value="Chromosome II"/>
</dbReference>
<dbReference type="Pfam" id="PF07859">
    <property type="entry name" value="Abhydrolase_3"/>
    <property type="match status" value="1"/>
</dbReference>
<keyword evidence="4" id="KW-1185">Reference proteome</keyword>
<accession>A0A7H8QTK9</accession>
<gene>
    <name evidence="3" type="ORF">TRUGW13939_04442</name>
</gene>
<dbReference type="InterPro" id="IPR029058">
    <property type="entry name" value="AB_hydrolase_fold"/>
</dbReference>
<evidence type="ECO:0000313" key="3">
    <source>
        <dbReference type="EMBL" id="QKX57330.1"/>
    </source>
</evidence>
<dbReference type="PANTHER" id="PTHR48081:SF8">
    <property type="entry name" value="ALPHA_BETA HYDROLASE FOLD-3 DOMAIN-CONTAINING PROTEIN-RELATED"/>
    <property type="match status" value="1"/>
</dbReference>
<name>A0A7H8QTK9_TALRU</name>
<dbReference type="KEGG" id="trg:TRUGW13939_04442"/>
<proteinExistence type="predicted"/>
<feature type="domain" description="Alpha/beta hydrolase fold-3" evidence="2">
    <location>
        <begin position="101"/>
        <end position="311"/>
    </location>
</feature>
<dbReference type="AlphaFoldDB" id="A0A7H8QTK9"/>
<dbReference type="RefSeq" id="XP_035343508.1">
    <property type="nucleotide sequence ID" value="XM_035487615.1"/>
</dbReference>
<sequence length="343" mass="38060">MEDVIDGFPTASVNLSEPSTEWNSVAAIQKEKDELAMKMLFIPIEQYRAIGYRAPPVPADSPVPGKDLNISHRKVYVRDGSEIDIRIYTPDHCTPGSLLFFNAHGGGFVTGNTETEESQNRIIAVKNRAVVVSVEYRCAPEFKYPYAVDDCFDVLRWCQEHADVLNINPHNIIVGGGSAGANLSAVLALQFRDLAIPGIVGQILNIPVTCHPACFPSDKYEYKSYEVNKDSQIVNTERMHWFWNHYLPEITVDPYINPLLAESHHELPPALVQVAGMDPLRDEGIAYARALQAAGVSTVLKVYPGLPHAFYIYPQLPSTAVYLQTMVDWIATNFQGKSIGEGN</sequence>
<reference evidence="4" key="1">
    <citation type="submission" date="2020-06" db="EMBL/GenBank/DDBJ databases">
        <title>A chromosome-scale genome assembly of Talaromyces rugulosus W13939.</title>
        <authorList>
            <person name="Wang B."/>
            <person name="Guo L."/>
            <person name="Ye K."/>
            <person name="Wang L."/>
        </authorList>
    </citation>
    <scope>NUCLEOTIDE SEQUENCE [LARGE SCALE GENOMIC DNA]</scope>
    <source>
        <strain evidence="4">W13939</strain>
    </source>
</reference>
<dbReference type="OrthoDB" id="408631at2759"/>
<evidence type="ECO:0000313" key="4">
    <source>
        <dbReference type="Proteomes" id="UP000509510"/>
    </source>
</evidence>
<dbReference type="PANTHER" id="PTHR48081">
    <property type="entry name" value="AB HYDROLASE SUPERFAMILY PROTEIN C4A8.06C"/>
    <property type="match status" value="1"/>
</dbReference>
<evidence type="ECO:0000256" key="1">
    <source>
        <dbReference type="ARBA" id="ARBA00022801"/>
    </source>
</evidence>
<dbReference type="GeneID" id="55991943"/>
<protein>
    <recommendedName>
        <fullName evidence="2">Alpha/beta hydrolase fold-3 domain-containing protein</fullName>
    </recommendedName>
</protein>
<evidence type="ECO:0000259" key="2">
    <source>
        <dbReference type="Pfam" id="PF07859"/>
    </source>
</evidence>
<keyword evidence="1" id="KW-0378">Hydrolase</keyword>
<dbReference type="SUPFAM" id="SSF53474">
    <property type="entry name" value="alpha/beta-Hydrolases"/>
    <property type="match status" value="1"/>
</dbReference>
<dbReference type="EMBL" id="CP055899">
    <property type="protein sequence ID" value="QKX57330.1"/>
    <property type="molecule type" value="Genomic_DNA"/>
</dbReference>
<dbReference type="GO" id="GO:0016787">
    <property type="term" value="F:hydrolase activity"/>
    <property type="evidence" value="ECO:0007669"/>
    <property type="project" value="UniProtKB-KW"/>
</dbReference>
<organism evidence="3 4">
    <name type="scientific">Talaromyces rugulosus</name>
    <name type="common">Penicillium rugulosum</name>
    <dbReference type="NCBI Taxonomy" id="121627"/>
    <lineage>
        <taxon>Eukaryota</taxon>
        <taxon>Fungi</taxon>
        <taxon>Dikarya</taxon>
        <taxon>Ascomycota</taxon>
        <taxon>Pezizomycotina</taxon>
        <taxon>Eurotiomycetes</taxon>
        <taxon>Eurotiomycetidae</taxon>
        <taxon>Eurotiales</taxon>
        <taxon>Trichocomaceae</taxon>
        <taxon>Talaromyces</taxon>
        <taxon>Talaromyces sect. Islandici</taxon>
    </lineage>
</organism>
<dbReference type="Gene3D" id="3.40.50.1820">
    <property type="entry name" value="alpha/beta hydrolase"/>
    <property type="match status" value="1"/>
</dbReference>
<dbReference type="InterPro" id="IPR013094">
    <property type="entry name" value="AB_hydrolase_3"/>
</dbReference>
<dbReference type="InterPro" id="IPR050300">
    <property type="entry name" value="GDXG_lipolytic_enzyme"/>
</dbReference>